<keyword evidence="2" id="KW-1185">Reference proteome</keyword>
<dbReference type="Proteomes" id="UP001362999">
    <property type="component" value="Unassembled WGS sequence"/>
</dbReference>
<dbReference type="EMBL" id="JAWWNJ010000058">
    <property type="protein sequence ID" value="KAK7014039.1"/>
    <property type="molecule type" value="Genomic_DNA"/>
</dbReference>
<evidence type="ECO:0000313" key="1">
    <source>
        <dbReference type="EMBL" id="KAK7014039.1"/>
    </source>
</evidence>
<evidence type="ECO:0000313" key="2">
    <source>
        <dbReference type="Proteomes" id="UP001362999"/>
    </source>
</evidence>
<organism evidence="1 2">
    <name type="scientific">Favolaschia claudopus</name>
    <dbReference type="NCBI Taxonomy" id="2862362"/>
    <lineage>
        <taxon>Eukaryota</taxon>
        <taxon>Fungi</taxon>
        <taxon>Dikarya</taxon>
        <taxon>Basidiomycota</taxon>
        <taxon>Agaricomycotina</taxon>
        <taxon>Agaricomycetes</taxon>
        <taxon>Agaricomycetidae</taxon>
        <taxon>Agaricales</taxon>
        <taxon>Marasmiineae</taxon>
        <taxon>Mycenaceae</taxon>
        <taxon>Favolaschia</taxon>
    </lineage>
</organism>
<reference evidence="1 2" key="1">
    <citation type="journal article" date="2024" name="J Genomics">
        <title>Draft genome sequencing and assembly of Favolaschia claudopus CIRM-BRFM 2984 isolated from oak limbs.</title>
        <authorList>
            <person name="Navarro D."/>
            <person name="Drula E."/>
            <person name="Chaduli D."/>
            <person name="Cazenave R."/>
            <person name="Ahrendt S."/>
            <person name="Wang J."/>
            <person name="Lipzen A."/>
            <person name="Daum C."/>
            <person name="Barry K."/>
            <person name="Grigoriev I.V."/>
            <person name="Favel A."/>
            <person name="Rosso M.N."/>
            <person name="Martin F."/>
        </authorList>
    </citation>
    <scope>NUCLEOTIDE SEQUENCE [LARGE SCALE GENOMIC DNA]</scope>
    <source>
        <strain evidence="1 2">CIRM-BRFM 2984</strain>
    </source>
</reference>
<protein>
    <submittedName>
        <fullName evidence="1">Uncharacterized protein</fullName>
    </submittedName>
</protein>
<sequence length="125" mass="14490">MNILIWNYPIRKVIHTSCEFEPSKDFRARLEASRTVPSGWFGVRKYGRIGRTVYDSLRQKRKSVFEMALRRLQPFFLGQNSNEIQVVLDSLAGRQSPSVYVQPNARFLFSPKNPVEFTSASRFAT</sequence>
<gene>
    <name evidence="1" type="ORF">R3P38DRAFT_2788280</name>
</gene>
<comment type="caution">
    <text evidence="1">The sequence shown here is derived from an EMBL/GenBank/DDBJ whole genome shotgun (WGS) entry which is preliminary data.</text>
</comment>
<accession>A0AAW0ALI6</accession>
<dbReference type="AlphaFoldDB" id="A0AAW0ALI6"/>
<name>A0AAW0ALI6_9AGAR</name>
<proteinExistence type="predicted"/>